<sequence>MKKIILRTAFVLISVVWISCTEETEETNTHSTDISLVARTTEDNYIAIKASTVTANWKTANNTFIADSTTINSNLIYYINLNAIYDNCLTNSTSCDTSVSNWLNENDDYIDFEVSFPLIEEAHRVSEQTTLYPEQSQQASLSVYEFYNELKDLLDESSVEKIPNNYNQYISLSIENGTLVLTELSNYNTSDSCYSLPFLKSLLIENKLTENSSKEMLFTEKINSIHIQIPQREIVLTYDYTDNPTLNN</sequence>
<reference evidence="1" key="1">
    <citation type="submission" date="2022-07" db="EMBL/GenBank/DDBJ databases">
        <title>Taxonomy of Novel Oxalotrophic and Methylotrophic Bacteria.</title>
        <authorList>
            <person name="Sahin N."/>
            <person name="Tani A."/>
        </authorList>
    </citation>
    <scope>NUCLEOTIDE SEQUENCE</scope>
    <source>
        <strain evidence="1">AM327</strain>
    </source>
</reference>
<dbReference type="RefSeq" id="WP_281752427.1">
    <property type="nucleotide sequence ID" value="NZ_BRVP01000004.1"/>
</dbReference>
<comment type="caution">
    <text evidence="1">The sequence shown here is derived from an EMBL/GenBank/DDBJ whole genome shotgun (WGS) entry which is preliminary data.</text>
</comment>
<dbReference type="AlphaFoldDB" id="A0A9W6B5H2"/>
<name>A0A9W6B5H2_9FLAO</name>
<evidence type="ECO:0000313" key="1">
    <source>
        <dbReference type="EMBL" id="GLB51659.1"/>
    </source>
</evidence>
<dbReference type="PROSITE" id="PS51257">
    <property type="entry name" value="PROKAR_LIPOPROTEIN"/>
    <property type="match status" value="1"/>
</dbReference>
<accession>A0A9W6B5H2</accession>
<keyword evidence="2" id="KW-1185">Reference proteome</keyword>
<dbReference type="Proteomes" id="UP001143545">
    <property type="component" value="Unassembled WGS sequence"/>
</dbReference>
<dbReference type="EMBL" id="BRVP01000004">
    <property type="protein sequence ID" value="GLB51659.1"/>
    <property type="molecule type" value="Genomic_DNA"/>
</dbReference>
<proteinExistence type="predicted"/>
<organism evidence="1 2">
    <name type="scientific">Neptunitalea chrysea</name>
    <dbReference type="NCBI Taxonomy" id="1647581"/>
    <lineage>
        <taxon>Bacteria</taxon>
        <taxon>Pseudomonadati</taxon>
        <taxon>Bacteroidota</taxon>
        <taxon>Flavobacteriia</taxon>
        <taxon>Flavobacteriales</taxon>
        <taxon>Flavobacteriaceae</taxon>
        <taxon>Neptunitalea</taxon>
    </lineage>
</organism>
<evidence type="ECO:0000313" key="2">
    <source>
        <dbReference type="Proteomes" id="UP001143545"/>
    </source>
</evidence>
<protein>
    <submittedName>
        <fullName evidence="1">Uncharacterized protein</fullName>
    </submittedName>
</protein>
<gene>
    <name evidence="1" type="ORF">NBRC110019_06980</name>
</gene>